<keyword evidence="1" id="KW-0732">Signal</keyword>
<feature type="signal peptide" evidence="1">
    <location>
        <begin position="1"/>
        <end position="21"/>
    </location>
</feature>
<reference evidence="3 4" key="1">
    <citation type="submission" date="2016-07" db="EMBL/GenBank/DDBJ databases">
        <authorList>
            <person name="Lefevre C.T."/>
        </authorList>
    </citation>
    <scope>NUCLEOTIDE SEQUENCE [LARGE SCALE GENOMIC DNA]</scope>
    <source>
        <strain evidence="3">PR1</strain>
    </source>
</reference>
<feature type="domain" description="BON" evidence="2">
    <location>
        <begin position="25"/>
        <end position="92"/>
    </location>
</feature>
<evidence type="ECO:0000259" key="2">
    <source>
        <dbReference type="PROSITE" id="PS50914"/>
    </source>
</evidence>
<dbReference type="InterPro" id="IPR007055">
    <property type="entry name" value="BON_dom"/>
</dbReference>
<dbReference type="Gene3D" id="3.30.1340.30">
    <property type="match status" value="1"/>
</dbReference>
<dbReference type="STRING" id="1867952.MTBPR1_170031"/>
<keyword evidence="4" id="KW-1185">Reference proteome</keyword>
<protein>
    <recommendedName>
        <fullName evidence="2">BON domain-containing protein</fullName>
    </recommendedName>
</protein>
<feature type="chain" id="PRO_5008680716" description="BON domain-containing protein" evidence="1">
    <location>
        <begin position="22"/>
        <end position="92"/>
    </location>
</feature>
<dbReference type="EMBL" id="FLYE01000009">
    <property type="protein sequence ID" value="SCA56085.1"/>
    <property type="molecule type" value="Genomic_DNA"/>
</dbReference>
<sequence>MKPIIALAFLFAVVLSFNAMANEETDRDIYEKIMLEAGKLYEPGTVDYQVTVKEGKVTVTGSVDNGTQRYVMDAMLKRIEGVQSYENKMTIR</sequence>
<evidence type="ECO:0000256" key="1">
    <source>
        <dbReference type="SAM" id="SignalP"/>
    </source>
</evidence>
<gene>
    <name evidence="3" type="ORF">MTBPR1_170031</name>
</gene>
<organism evidence="3 4">
    <name type="scientific">Candidatus Terasakiella magnetica</name>
    <dbReference type="NCBI Taxonomy" id="1867952"/>
    <lineage>
        <taxon>Bacteria</taxon>
        <taxon>Pseudomonadati</taxon>
        <taxon>Pseudomonadota</taxon>
        <taxon>Alphaproteobacteria</taxon>
        <taxon>Rhodospirillales</taxon>
        <taxon>Terasakiellaceae</taxon>
        <taxon>Terasakiella</taxon>
    </lineage>
</organism>
<dbReference type="AlphaFoldDB" id="A0A1C3RFQ4"/>
<dbReference type="PROSITE" id="PS50914">
    <property type="entry name" value="BON"/>
    <property type="match status" value="1"/>
</dbReference>
<name>A0A1C3RFQ4_9PROT</name>
<proteinExistence type="predicted"/>
<evidence type="ECO:0000313" key="4">
    <source>
        <dbReference type="Proteomes" id="UP000231658"/>
    </source>
</evidence>
<evidence type="ECO:0000313" key="3">
    <source>
        <dbReference type="EMBL" id="SCA56085.1"/>
    </source>
</evidence>
<dbReference type="Proteomes" id="UP000231658">
    <property type="component" value="Unassembled WGS sequence"/>
</dbReference>
<accession>A0A1C3RFQ4</accession>